<feature type="transmembrane region" description="Helical" evidence="1">
    <location>
        <begin position="118"/>
        <end position="134"/>
    </location>
</feature>
<feature type="transmembrane region" description="Helical" evidence="1">
    <location>
        <begin position="62"/>
        <end position="82"/>
    </location>
</feature>
<dbReference type="PANTHER" id="PTHR22911:SF79">
    <property type="entry name" value="MOBA-LIKE NTP TRANSFERASE DOMAIN-CONTAINING PROTEIN"/>
    <property type="match status" value="1"/>
</dbReference>
<gene>
    <name evidence="3" type="ORF">IAA31_06935</name>
</gene>
<protein>
    <submittedName>
        <fullName evidence="3">DMT family transporter</fullName>
    </submittedName>
</protein>
<comment type="caution">
    <text evidence="3">The sequence shown here is derived from an EMBL/GenBank/DDBJ whole genome shotgun (WGS) entry which is preliminary data.</text>
</comment>
<evidence type="ECO:0000313" key="3">
    <source>
        <dbReference type="EMBL" id="MBU3827207.1"/>
    </source>
</evidence>
<keyword evidence="1" id="KW-0812">Transmembrane</keyword>
<accession>A0A9E2NSK1</accession>
<evidence type="ECO:0000256" key="1">
    <source>
        <dbReference type="SAM" id="Phobius"/>
    </source>
</evidence>
<dbReference type="SUPFAM" id="SSF103481">
    <property type="entry name" value="Multidrug resistance efflux transporter EmrE"/>
    <property type="match status" value="2"/>
</dbReference>
<proteinExistence type="predicted"/>
<evidence type="ECO:0000259" key="2">
    <source>
        <dbReference type="Pfam" id="PF00892"/>
    </source>
</evidence>
<name>A0A9E2NSK1_9GAMM</name>
<feature type="transmembrane region" description="Helical" evidence="1">
    <location>
        <begin position="262"/>
        <end position="285"/>
    </location>
</feature>
<keyword evidence="1" id="KW-0472">Membrane</keyword>
<feature type="transmembrane region" description="Helical" evidence="1">
    <location>
        <begin position="173"/>
        <end position="195"/>
    </location>
</feature>
<feature type="transmembrane region" description="Helical" evidence="1">
    <location>
        <begin position="236"/>
        <end position="256"/>
    </location>
</feature>
<keyword evidence="1" id="KW-1133">Transmembrane helix</keyword>
<dbReference type="InterPro" id="IPR037185">
    <property type="entry name" value="EmrE-like"/>
</dbReference>
<dbReference type="EMBL" id="JAHLFG010000076">
    <property type="protein sequence ID" value="MBU3827207.1"/>
    <property type="molecule type" value="Genomic_DNA"/>
</dbReference>
<evidence type="ECO:0000313" key="4">
    <source>
        <dbReference type="Proteomes" id="UP000824150"/>
    </source>
</evidence>
<dbReference type="GO" id="GO:0016020">
    <property type="term" value="C:membrane"/>
    <property type="evidence" value="ECO:0007669"/>
    <property type="project" value="InterPro"/>
</dbReference>
<feature type="transmembrane region" description="Helical" evidence="1">
    <location>
        <begin position="140"/>
        <end position="158"/>
    </location>
</feature>
<sequence>MYRALILLHLSIVIAGFTGVLGRFISIDAFMLVFYRTALAVGLLYLFFIWQRKTLSLTRADIPLFAIGGVLVLHWLGFYGSIKLSNVSIGVTCLSSMAFFSAILEPLFFKRRLVMRDFVYALIGMVGIALIFNFETHYRAGIICGLCCACGAALYTVLNKKYGAKAASRERTVLIEMAGGVLTMLLLLPVYRLIVGKFDFSLGLQDFIGLFCLASVCTVGLYLLQISVLRQLSAFTVNLSYNLEPVYSIILAMIIFKENQELTWAFYGGLSLIILSVLLQTWACIQAKG</sequence>
<dbReference type="Proteomes" id="UP000824150">
    <property type="component" value="Unassembled WGS sequence"/>
</dbReference>
<feature type="domain" description="EamA" evidence="2">
    <location>
        <begin position="140"/>
        <end position="279"/>
    </location>
</feature>
<dbReference type="AlphaFoldDB" id="A0A9E2NSK1"/>
<feature type="transmembrane region" description="Helical" evidence="1">
    <location>
        <begin position="32"/>
        <end position="50"/>
    </location>
</feature>
<organism evidence="3 4">
    <name type="scientific">Candidatus Anaerobiospirillum merdipullorum</name>
    <dbReference type="NCBI Taxonomy" id="2838450"/>
    <lineage>
        <taxon>Bacteria</taxon>
        <taxon>Pseudomonadati</taxon>
        <taxon>Pseudomonadota</taxon>
        <taxon>Gammaproteobacteria</taxon>
        <taxon>Aeromonadales</taxon>
        <taxon>Succinivibrionaceae</taxon>
        <taxon>Anaerobiospirillum</taxon>
    </lineage>
</organism>
<dbReference type="InterPro" id="IPR000620">
    <property type="entry name" value="EamA_dom"/>
</dbReference>
<reference evidence="3" key="2">
    <citation type="submission" date="2021-04" db="EMBL/GenBank/DDBJ databases">
        <authorList>
            <person name="Gilroy R."/>
        </authorList>
    </citation>
    <scope>NUCLEOTIDE SEQUENCE</scope>
    <source>
        <strain evidence="3">687</strain>
    </source>
</reference>
<dbReference type="Pfam" id="PF00892">
    <property type="entry name" value="EamA"/>
    <property type="match status" value="2"/>
</dbReference>
<feature type="transmembrane region" description="Helical" evidence="1">
    <location>
        <begin position="207"/>
        <end position="224"/>
    </location>
</feature>
<feature type="transmembrane region" description="Helical" evidence="1">
    <location>
        <begin position="88"/>
        <end position="109"/>
    </location>
</feature>
<reference evidence="3" key="1">
    <citation type="journal article" date="2021" name="PeerJ">
        <title>Extensive microbial diversity within the chicken gut microbiome revealed by metagenomics and culture.</title>
        <authorList>
            <person name="Gilroy R."/>
            <person name="Ravi A."/>
            <person name="Getino M."/>
            <person name="Pursley I."/>
            <person name="Horton D.L."/>
            <person name="Alikhan N.F."/>
            <person name="Baker D."/>
            <person name="Gharbi K."/>
            <person name="Hall N."/>
            <person name="Watson M."/>
            <person name="Adriaenssens E.M."/>
            <person name="Foster-Nyarko E."/>
            <person name="Jarju S."/>
            <person name="Secka A."/>
            <person name="Antonio M."/>
            <person name="Oren A."/>
            <person name="Chaudhuri R.R."/>
            <person name="La Ragione R."/>
            <person name="Hildebrand F."/>
            <person name="Pallen M.J."/>
        </authorList>
    </citation>
    <scope>NUCLEOTIDE SEQUENCE</scope>
    <source>
        <strain evidence="3">687</strain>
    </source>
</reference>
<dbReference type="PANTHER" id="PTHR22911">
    <property type="entry name" value="ACYL-MALONYL CONDENSING ENZYME-RELATED"/>
    <property type="match status" value="1"/>
</dbReference>
<feature type="domain" description="EamA" evidence="2">
    <location>
        <begin position="4"/>
        <end position="132"/>
    </location>
</feature>